<gene>
    <name evidence="1" type="ORF">SK629_0482</name>
</gene>
<evidence type="ECO:0000313" key="2">
    <source>
        <dbReference type="Proteomes" id="UP000028090"/>
    </source>
</evidence>
<evidence type="ECO:0000313" key="1">
    <source>
        <dbReference type="EMBL" id="KEQ37517.1"/>
    </source>
</evidence>
<protein>
    <submittedName>
        <fullName evidence="1">Uncharacterized protein</fullName>
    </submittedName>
</protein>
<accession>A0A081Q3J4</accession>
<dbReference type="OrthoDB" id="3035737at2"/>
<dbReference type="AlphaFoldDB" id="A0A081Q3J4"/>
<proteinExistence type="predicted"/>
<comment type="caution">
    <text evidence="1">The sequence shown here is derived from an EMBL/GenBank/DDBJ whole genome shotgun (WGS) entry which is preliminary data.</text>
</comment>
<reference evidence="1 2" key="1">
    <citation type="submission" date="2014-05" db="EMBL/GenBank/DDBJ databases">
        <authorList>
            <person name="Daugherty S.C."/>
            <person name="Tallon L.J."/>
            <person name="Sadzewicz L."/>
            <person name="Kilian M."/>
            <person name="Tettelin H."/>
        </authorList>
    </citation>
    <scope>NUCLEOTIDE SEQUENCE [LARGE SCALE GENOMIC DNA]</scope>
    <source>
        <strain evidence="1 2">SK629</strain>
    </source>
</reference>
<dbReference type="Proteomes" id="UP000028090">
    <property type="component" value="Unassembled WGS sequence"/>
</dbReference>
<organism evidence="1 2">
    <name type="scientific">Streptococcus mitis</name>
    <dbReference type="NCBI Taxonomy" id="28037"/>
    <lineage>
        <taxon>Bacteria</taxon>
        <taxon>Bacillati</taxon>
        <taxon>Bacillota</taxon>
        <taxon>Bacilli</taxon>
        <taxon>Lactobacillales</taxon>
        <taxon>Streptococcaceae</taxon>
        <taxon>Streptococcus</taxon>
        <taxon>Streptococcus mitis group</taxon>
    </lineage>
</organism>
<sequence>MNKQTDFLVVKNSFVSGMARVIDIGSRRNKESYNRSKTGKEADKRAILNDWSMIGQDIWGAYAKFKQENQL</sequence>
<name>A0A081Q3J4_STRMT</name>
<dbReference type="RefSeq" id="WP_042900422.1">
    <property type="nucleotide sequence ID" value="NZ_JPFU01000006.1"/>
</dbReference>
<dbReference type="PATRIC" id="fig|28037.95.peg.442"/>
<dbReference type="EMBL" id="JPFU01000006">
    <property type="protein sequence ID" value="KEQ37517.1"/>
    <property type="molecule type" value="Genomic_DNA"/>
</dbReference>